<dbReference type="InterPro" id="IPR023210">
    <property type="entry name" value="NADP_OxRdtase_dom"/>
</dbReference>
<organism evidence="2 3">
    <name type="scientific">Listeria booriae</name>
    <dbReference type="NCBI Taxonomy" id="1552123"/>
    <lineage>
        <taxon>Bacteria</taxon>
        <taxon>Bacillati</taxon>
        <taxon>Bacillota</taxon>
        <taxon>Bacilli</taxon>
        <taxon>Bacillales</taxon>
        <taxon>Listeriaceae</taxon>
        <taxon>Listeria</taxon>
    </lineage>
</organism>
<dbReference type="Gene3D" id="3.20.20.100">
    <property type="entry name" value="NADP-dependent oxidoreductase domain"/>
    <property type="match status" value="1"/>
</dbReference>
<accession>A0A7X1A9M6</accession>
<proteinExistence type="predicted"/>
<sequence length="62" mass="6710">KIALAWLLNKEEITSPIIGAQKESHLESAVGALDIKLTAAEITYLEELYIPHPVVGALPTTK</sequence>
<dbReference type="InterPro" id="IPR036812">
    <property type="entry name" value="NAD(P)_OxRdtase_dom_sf"/>
</dbReference>
<reference evidence="2 3" key="1">
    <citation type="submission" date="2020-03" db="EMBL/GenBank/DDBJ databases">
        <title>Soil Listeria distribution.</title>
        <authorList>
            <person name="Liao J."/>
            <person name="Wiedmann M."/>
        </authorList>
    </citation>
    <scope>NUCLEOTIDE SEQUENCE [LARGE SCALE GENOMIC DNA]</scope>
    <source>
        <strain evidence="2 3">FSL L7-1850</strain>
    </source>
</reference>
<dbReference type="Pfam" id="PF00248">
    <property type="entry name" value="Aldo_ket_red"/>
    <property type="match status" value="1"/>
</dbReference>
<evidence type="ECO:0000259" key="1">
    <source>
        <dbReference type="Pfam" id="PF00248"/>
    </source>
</evidence>
<feature type="domain" description="NADP-dependent oxidoreductase" evidence="1">
    <location>
        <begin position="2"/>
        <end position="49"/>
    </location>
</feature>
<protein>
    <submittedName>
        <fullName evidence="2">Aldo/keto reductase</fullName>
    </submittedName>
</protein>
<evidence type="ECO:0000313" key="2">
    <source>
        <dbReference type="EMBL" id="MBC2373829.1"/>
    </source>
</evidence>
<dbReference type="Proteomes" id="UP000546244">
    <property type="component" value="Unassembled WGS sequence"/>
</dbReference>
<name>A0A7X1A9M6_9LIST</name>
<dbReference type="SUPFAM" id="SSF51430">
    <property type="entry name" value="NAD(P)-linked oxidoreductase"/>
    <property type="match status" value="1"/>
</dbReference>
<gene>
    <name evidence="2" type="ORF">HBP98_17625</name>
</gene>
<dbReference type="RefSeq" id="WP_185620214.1">
    <property type="nucleotide sequence ID" value="NZ_JAARMV010000024.1"/>
</dbReference>
<evidence type="ECO:0000313" key="3">
    <source>
        <dbReference type="Proteomes" id="UP000546244"/>
    </source>
</evidence>
<feature type="non-terminal residue" evidence="2">
    <location>
        <position position="1"/>
    </location>
</feature>
<dbReference type="EMBL" id="JAARMV010000024">
    <property type="protein sequence ID" value="MBC2373829.1"/>
    <property type="molecule type" value="Genomic_DNA"/>
</dbReference>
<dbReference type="AlphaFoldDB" id="A0A7X1A9M6"/>
<comment type="caution">
    <text evidence="2">The sequence shown here is derived from an EMBL/GenBank/DDBJ whole genome shotgun (WGS) entry which is preliminary data.</text>
</comment>